<dbReference type="SUPFAM" id="SSF48371">
    <property type="entry name" value="ARM repeat"/>
    <property type="match status" value="1"/>
</dbReference>
<dbReference type="Gene3D" id="1.25.10.10">
    <property type="entry name" value="Leucine-rich Repeat Variant"/>
    <property type="match status" value="1"/>
</dbReference>
<evidence type="ECO:0000313" key="2">
    <source>
        <dbReference type="Proteomes" id="UP000572051"/>
    </source>
</evidence>
<dbReference type="AlphaFoldDB" id="A0A7Z0EK39"/>
<dbReference type="RefSeq" id="WP_179821116.1">
    <property type="nucleotide sequence ID" value="NZ_JACCFS010000001.1"/>
</dbReference>
<organism evidence="1 2">
    <name type="scientific">Nocardiopsis aegyptia</name>
    <dbReference type="NCBI Taxonomy" id="220378"/>
    <lineage>
        <taxon>Bacteria</taxon>
        <taxon>Bacillati</taxon>
        <taxon>Actinomycetota</taxon>
        <taxon>Actinomycetes</taxon>
        <taxon>Streptosporangiales</taxon>
        <taxon>Nocardiopsidaceae</taxon>
        <taxon>Nocardiopsis</taxon>
    </lineage>
</organism>
<reference evidence="1 2" key="1">
    <citation type="submission" date="2020-07" db="EMBL/GenBank/DDBJ databases">
        <title>Sequencing the genomes of 1000 actinobacteria strains.</title>
        <authorList>
            <person name="Klenk H.-P."/>
        </authorList>
    </citation>
    <scope>NUCLEOTIDE SEQUENCE [LARGE SCALE GENOMIC DNA]</scope>
    <source>
        <strain evidence="1 2">DSM 44442</strain>
    </source>
</reference>
<comment type="caution">
    <text evidence="1">The sequence shown here is derived from an EMBL/GenBank/DDBJ whole genome shotgun (WGS) entry which is preliminary data.</text>
</comment>
<accession>A0A7Z0EK39</accession>
<proteinExistence type="predicted"/>
<sequence>MSPTAPTHASATQLLSSLADLSSAQRTTRLALYARDHAGTPHLAGILRQLETGGHGYLAVHMATAARDTAALTRYLSGPDTAVRRCALRGVGLVPDDAVTPLLDDAPTGLRRALYRTLYHGRRTALADGLLARVRDEYGDAEAAALLPACSPERVADHLPGLAHAVRSWRRLARRHSDVVLDLVRREDADQIRWSPLWRALQALDPVRPQEVAGALKERDLNRLTFPHAHRARHGEGGPHHYPVHYPALRGGDRSVRLLRRSMRFDKASVLKVLRAMPPETRQAHIDRFRSTAGARSATALLPYLELLSPEEAAREARRALDWMGGFQVRSTRTDPNADLDAVAFLPYAEAAPRLEDAASSGDTDRRARGLSRLVEATARTGDADRLARVLTERVERTRAERDPVRRALIRALCGVHPVLMARAGLATPDGSDAAPDDGRPLVRLLTAAVEARDCSADTRRALRDLAARVLRHPRTAADPAASGWGLDVYARLMERFGVQGLGKWGRPEHAPPWWCLRGRRRQDVAERYLDQVLPPGREHDLYRRLRPALDAEKARGAHALAVRLAWELGDRAEHLRDLADNYLVPAVLHDPESGTALWAARWYLAHPDRARRAHGLLDADPATARIPAVWEVLARDAAPAVLERVLDAAEEHRRAEGRVWVPPIPPRAARAWPDRVRDRVAAHLEALAADSDRTPDERESAIAELGTLPGTLDRLAPFAASPDVVLREAALRALGRCDAPERALERILEHADGPQSRAAGPALGRCAQRVPPSRLGPVLARVLDGPAKITLRKSAARLLEHHRPPGGVGHLARVLAVPGLHRDVRAAVAGSLMRAADHPEAVRALAAHADGFTDLETQTAVLQVPPRVCPPDRRRQAAAVVSALPAPERHHWRLAGWTARWAPWSDRNVDEIVDAACDLDVPGLQAVSAFEALVHSGSARDRVAEVAVRLIDAVPGPDEGIPRRLPVGERGEAAARLVRVLDLIEAVTARQDSGGDEGVSLQAGRVLDHLAARPELAPEAVRVVANGIHRRVRAGGEEEAAPTWQWLSVRLLTGARLLARCPRRTEVFVNVLVDPVHGRYGGDERVPADVLERTVSRLLQRSKAGSGGEGVMRGLVALEIIERCGRSAGWAGPWPDLLTRAGETGHEAVRLAAWRLAVM</sequence>
<dbReference type="InterPro" id="IPR011989">
    <property type="entry name" value="ARM-like"/>
</dbReference>
<dbReference type="Proteomes" id="UP000572051">
    <property type="component" value="Unassembled WGS sequence"/>
</dbReference>
<evidence type="ECO:0000313" key="1">
    <source>
        <dbReference type="EMBL" id="NYJ33081.1"/>
    </source>
</evidence>
<gene>
    <name evidence="1" type="ORF">HNR10_000962</name>
</gene>
<protein>
    <recommendedName>
        <fullName evidence="3">HEAT repeat domain-containing protein</fullName>
    </recommendedName>
</protein>
<dbReference type="InterPro" id="IPR016024">
    <property type="entry name" value="ARM-type_fold"/>
</dbReference>
<dbReference type="EMBL" id="JACCFS010000001">
    <property type="protein sequence ID" value="NYJ33081.1"/>
    <property type="molecule type" value="Genomic_DNA"/>
</dbReference>
<name>A0A7Z0EK39_9ACTN</name>
<keyword evidence="2" id="KW-1185">Reference proteome</keyword>
<evidence type="ECO:0008006" key="3">
    <source>
        <dbReference type="Google" id="ProtNLM"/>
    </source>
</evidence>